<dbReference type="Gene3D" id="1.25.10.10">
    <property type="entry name" value="Leucine-rich Repeat Variant"/>
    <property type="match status" value="3"/>
</dbReference>
<reference evidence="7" key="1">
    <citation type="submission" date="2012-12" db="EMBL/GenBank/DDBJ databases">
        <authorList>
            <person name="Hellsten U."/>
            <person name="Grimwood J."/>
            <person name="Chapman J.A."/>
            <person name="Shapiro H."/>
            <person name="Aerts A."/>
            <person name="Otillar R.P."/>
            <person name="Terry A.Y."/>
            <person name="Boore J.L."/>
            <person name="Simakov O."/>
            <person name="Marletaz F."/>
            <person name="Cho S.-J."/>
            <person name="Edsinger-Gonzales E."/>
            <person name="Havlak P."/>
            <person name="Kuo D.-H."/>
            <person name="Larsson T."/>
            <person name="Lv J."/>
            <person name="Arendt D."/>
            <person name="Savage R."/>
            <person name="Osoegawa K."/>
            <person name="de Jong P."/>
            <person name="Lindberg D.R."/>
            <person name="Seaver E.C."/>
            <person name="Weisblat D.A."/>
            <person name="Putnam N.H."/>
            <person name="Grigoriev I.V."/>
            <person name="Rokhsar D.S."/>
        </authorList>
    </citation>
    <scope>NUCLEOTIDE SEQUENCE</scope>
    <source>
        <strain evidence="7">I ESC-2004</strain>
    </source>
</reference>
<dbReference type="Pfam" id="PF20210">
    <property type="entry name" value="Laa1_Sip1_HTR5"/>
    <property type="match status" value="1"/>
</dbReference>
<keyword evidence="2" id="KW-0677">Repeat</keyword>
<dbReference type="InterPro" id="IPR046837">
    <property type="entry name" value="Laa1/Sip1/HEATR5-like_HEAT"/>
</dbReference>
<comment type="similarity">
    <text evidence="1">Belongs to the HEATR5 family.</text>
</comment>
<evidence type="ECO:0000256" key="2">
    <source>
        <dbReference type="ARBA" id="ARBA00022737"/>
    </source>
</evidence>
<evidence type="ECO:0000256" key="3">
    <source>
        <dbReference type="ARBA" id="ARBA00070811"/>
    </source>
</evidence>
<dbReference type="GO" id="GO:0008104">
    <property type="term" value="P:intracellular protein localization"/>
    <property type="evidence" value="ECO:0007669"/>
    <property type="project" value="TreeGrafter"/>
</dbReference>
<dbReference type="FunFam" id="1.25.10.10:FF:000138">
    <property type="entry name" value="Putative HEAT repeat-containing protein 5B"/>
    <property type="match status" value="1"/>
</dbReference>
<dbReference type="EMBL" id="AMQN01010629">
    <property type="status" value="NOT_ANNOTATED_CDS"/>
    <property type="molecule type" value="Genomic_DNA"/>
</dbReference>
<dbReference type="STRING" id="283909.R7TVV8"/>
<dbReference type="Proteomes" id="UP000014760">
    <property type="component" value="Unassembled WGS sequence"/>
</dbReference>
<evidence type="ECO:0000313" key="6">
    <source>
        <dbReference type="EnsemblMetazoa" id="CapteP154771"/>
    </source>
</evidence>
<dbReference type="SUPFAM" id="SSF48371">
    <property type="entry name" value="ARM repeat"/>
    <property type="match status" value="2"/>
</dbReference>
<organism evidence="5">
    <name type="scientific">Capitella teleta</name>
    <name type="common">Polychaete worm</name>
    <dbReference type="NCBI Taxonomy" id="283909"/>
    <lineage>
        <taxon>Eukaryota</taxon>
        <taxon>Metazoa</taxon>
        <taxon>Spiralia</taxon>
        <taxon>Lophotrochozoa</taxon>
        <taxon>Annelida</taxon>
        <taxon>Polychaeta</taxon>
        <taxon>Sedentaria</taxon>
        <taxon>Scolecida</taxon>
        <taxon>Capitellidae</taxon>
        <taxon>Capitella</taxon>
    </lineage>
</organism>
<feature type="compositionally biased region" description="Polar residues" evidence="4">
    <location>
        <begin position="1203"/>
        <end position="1217"/>
    </location>
</feature>
<feature type="region of interest" description="Disordered" evidence="4">
    <location>
        <begin position="1203"/>
        <end position="1249"/>
    </location>
</feature>
<feature type="compositionally biased region" description="Acidic residues" evidence="4">
    <location>
        <begin position="1221"/>
        <end position="1234"/>
    </location>
</feature>
<dbReference type="OrthoDB" id="192608at2759"/>
<evidence type="ECO:0000313" key="7">
    <source>
        <dbReference type="Proteomes" id="UP000014760"/>
    </source>
</evidence>
<dbReference type="GO" id="GO:0005829">
    <property type="term" value="C:cytosol"/>
    <property type="evidence" value="ECO:0007669"/>
    <property type="project" value="GOC"/>
</dbReference>
<dbReference type="InterPro" id="IPR011989">
    <property type="entry name" value="ARM-like"/>
</dbReference>
<dbReference type="EMBL" id="KB308278">
    <property type="protein sequence ID" value="ELT98043.1"/>
    <property type="molecule type" value="Genomic_DNA"/>
</dbReference>
<dbReference type="Pfam" id="PF25468">
    <property type="entry name" value="HEAT_HEATR5A"/>
    <property type="match status" value="1"/>
</dbReference>
<evidence type="ECO:0000313" key="5">
    <source>
        <dbReference type="EMBL" id="ELT98043.1"/>
    </source>
</evidence>
<dbReference type="GO" id="GO:0030139">
    <property type="term" value="C:endocytic vesicle"/>
    <property type="evidence" value="ECO:0007669"/>
    <property type="project" value="TreeGrafter"/>
</dbReference>
<dbReference type="HOGENOM" id="CLU_000652_0_0_1"/>
<dbReference type="GO" id="GO:0006897">
    <property type="term" value="P:endocytosis"/>
    <property type="evidence" value="ECO:0007669"/>
    <property type="project" value="TreeGrafter"/>
</dbReference>
<dbReference type="FunCoup" id="R7TVV8">
    <property type="interactions" value="1810"/>
</dbReference>
<dbReference type="GO" id="GO:0016020">
    <property type="term" value="C:membrane"/>
    <property type="evidence" value="ECO:0007669"/>
    <property type="project" value="TreeGrafter"/>
</dbReference>
<reference evidence="5 7" key="2">
    <citation type="journal article" date="2013" name="Nature">
        <title>Insights into bilaterian evolution from three spiralian genomes.</title>
        <authorList>
            <person name="Simakov O."/>
            <person name="Marletaz F."/>
            <person name="Cho S.J."/>
            <person name="Edsinger-Gonzales E."/>
            <person name="Havlak P."/>
            <person name="Hellsten U."/>
            <person name="Kuo D.H."/>
            <person name="Larsson T."/>
            <person name="Lv J."/>
            <person name="Arendt D."/>
            <person name="Savage R."/>
            <person name="Osoegawa K."/>
            <person name="de Jong P."/>
            <person name="Grimwood J."/>
            <person name="Chapman J.A."/>
            <person name="Shapiro H."/>
            <person name="Aerts A."/>
            <person name="Otillar R.P."/>
            <person name="Terry A.Y."/>
            <person name="Boore J.L."/>
            <person name="Grigoriev I.V."/>
            <person name="Lindberg D.R."/>
            <person name="Seaver E.C."/>
            <person name="Weisblat D.A."/>
            <person name="Putnam N.H."/>
            <person name="Rokhsar D.S."/>
        </authorList>
    </citation>
    <scope>NUCLEOTIDE SEQUENCE</scope>
    <source>
        <strain evidence="5 7">I ESC-2004</strain>
    </source>
</reference>
<proteinExistence type="inferred from homology"/>
<dbReference type="InterPro" id="IPR016024">
    <property type="entry name" value="ARM-type_fold"/>
</dbReference>
<dbReference type="InterPro" id="IPR040108">
    <property type="entry name" value="Laa1/Sip1/HEATR5"/>
</dbReference>
<name>R7TVV8_CAPTE</name>
<dbReference type="EnsemblMetazoa" id="CapteT154771">
    <property type="protein sequence ID" value="CapteP154771"/>
    <property type="gene ID" value="CapteG154771"/>
</dbReference>
<gene>
    <name evidence="5" type="ORF">CAPTEDRAFT_154771</name>
</gene>
<dbReference type="GO" id="GO:0042147">
    <property type="term" value="P:retrograde transport, endosome to Golgi"/>
    <property type="evidence" value="ECO:0007669"/>
    <property type="project" value="TreeGrafter"/>
</dbReference>
<dbReference type="FunFam" id="1.25.10.10:FF:000098">
    <property type="entry name" value="HEAT repeat-containing protein 5A isoform X2"/>
    <property type="match status" value="1"/>
</dbReference>
<dbReference type="OMA" id="YPQVIQE"/>
<sequence>MELAHSLLLNEEALGRISESKKNVFVFEWLRFLDKVLVAAQKSDIKESQQKLINQLTNQISQNPGPPTRKLLARCLATIFSVGDTFSLFETINKCNEIIRNKDDSPSYLPTRLAAVACIGGMYEKLGRMVGRSYEETVHLLIKSLRNAESQGRCEIMLTLQKVVAGIGSVGSNCFKDIYKAARGCMTDRSMNVRVAAAKCMHELVTEAPYLSNTSELDNVASLCFRSLDGSNYDVRCEVAKLLGHLLAQSQKPPPRQSQGILIVDLYSAQQKGTRKLSLEEALNILAAGFLRGGTGFLKSSTAVESIKGAGAVNREIRVGVTHAYVEFGNSMGAQWLERNLSEFLNHVLVLASNPRASPSHVDAVYARKCVLFILRSLIGGILGEKAQISAAKEISAIIVQQMNTLDALTETDSKGPDLALVQHILVCALHELGCLVQSLGTSSSPLVSEPSSSIIEPVVSVLIHPAPATRLSAAWCLRAIAVALPSHMTILIERCMNRMHHLKSSPEAVSGYSFALVALLGGVREVSLGIPHAKGKQIFSLAEELLRTATQNSRLSLQRTQSGWLLLGALMTLGPAVVKKQLPRMLLLWRNAFPRSTKELESEKARGDAFTWQVTLEGRAGALGAMQSFILNCQELVTEDVTRRLMPPLECALTLTASIPSIVKMYGPHLKASAAMVRLRLYDVLSLLPPNTYEASFSALLRELVAEFTLTDNPANTTTSLLRSLCHADDSVILGSWLQETDHKAIEDQMEPNRKVDNDHLQPNSASGSGALEHDAASLYLNFVPGESVPGPLPLGVAVIDSSVRLYGFVFPRVAHKHRLQMLQHFSECIKQAKSSRQQAVQINIFAAVLCALKGLAENKTGFGNIEVRKAAVNLVLGALGSSNPILRCASGEALGRMSQVVGDSKFIAEMAQYSFDKLKSARDVVTRTGHSLALGCLHRYVGGMGSGHHLNTSVSILLALAQDSTSPVVQVWALHALALIADSGGPMFRGFVEPTLSLVLQLLLSVPPSNTDVHQCLGKCLAALITTIGPELQGNTSSIATARLSCLVCCAIMQDHPDSQVQAEAISCLQQLHLFAPRHVNLTTLVPHLCETLTSTHLLLRRAAVSCLRQLAQREAREVSEHALSLAQENKEFREKLGRMGAVGETGLEGALFGLLDRETDNVLCSHVRDTLLSMLQAMASDCLTRWLLLVKDVLQASTGDRSSKVASTESSALNSPADEGDAGVKDEEDDGGVLHAGSDSQMNKPTVAPRWPTRVFAIDCLLKIMAACDGTPIHFDLIKARELRLKSKVDFLVLHLSELVRMAFIAATSDSDKLRLAGLAALQEIITKFCRVPEPEFPGHVILEQYQAQVGAALRPAFAPETAPDVTAAACEVCSRWIGSGVARDLNDLRRVHQLLVSSLAKLERGKDSSPLFSESASTMERLAVLRAWAEVYIVAMKQEKERCQKDASQVDEEDEDARSTVSSVGESLLSLVQPEMATLSRHWLAALKDHALLSLPQDYSSQLPSDGGAFYTYDTMDSSRPHYRRAWPAILYAVSLWLKETGFTSVDKDDSRPANMKADRSDSDRFHLLLGICVEALCSPASVQPIETVVLCLKAICTLLDDSWPRSKLGQDKSLVIELFNVMHRLLLTRESAECLCLIMDVVKHVIRAAQENLEHERELQKAIKKAVVLGEGAESGDILAGKSLVFAALEVCLCVLVRHVPNLNPAIPSTGFGTVKYSGLSEHVCQLLSSSLLIMADLPALCSPAGHVSILPTILFLCTGLIRELAPVGTERVATPVATALQCLRTLCTSPLNKDPVCATDWLRLLQSSLATLIEDSKQHCRGIETSTLLLSIAVFVVSSPPDVILASNLLQPCIDAFHAAWDTGDVHVRLKCIRTLTSVYQHKDRRVSTPFIHDLAPPIIQHLLSAGGKGRPHSEADLALVLEGLRLVEALVTLAEEDTRINLISVYIPMMVSYLLRPEALASAPKVLVVLHEGALQRLVKFAAQFPAHFRSVMQATPELKLRLESAAKAQQGAAQLQHNSKAASHAAQAQNTKPSIQLKTDFSNFTG</sequence>
<evidence type="ECO:0000256" key="1">
    <source>
        <dbReference type="ARBA" id="ARBA00008304"/>
    </source>
</evidence>
<evidence type="ECO:0000256" key="4">
    <source>
        <dbReference type="SAM" id="MobiDB-lite"/>
    </source>
</evidence>
<reference evidence="6" key="3">
    <citation type="submission" date="2015-06" db="UniProtKB">
        <authorList>
            <consortium name="EnsemblMetazoa"/>
        </authorList>
    </citation>
    <scope>IDENTIFICATION</scope>
</reference>
<dbReference type="PANTHER" id="PTHR21663:SF0">
    <property type="entry name" value="HEAT REPEAT-CONTAINING PROTEIN 5B"/>
    <property type="match status" value="1"/>
</dbReference>
<protein>
    <recommendedName>
        <fullName evidence="3">HEAT repeat-containing protein 5A</fullName>
    </recommendedName>
</protein>
<keyword evidence="7" id="KW-1185">Reference proteome</keyword>
<dbReference type="GO" id="GO:0005794">
    <property type="term" value="C:Golgi apparatus"/>
    <property type="evidence" value="ECO:0007669"/>
    <property type="project" value="TreeGrafter"/>
</dbReference>
<accession>R7TVV8</accession>
<dbReference type="PANTHER" id="PTHR21663">
    <property type="entry name" value="HYPOTHETICAL HEAT DOMAIN-CONTAINING"/>
    <property type="match status" value="1"/>
</dbReference>